<accession>W1XZB2</accession>
<reference evidence="1" key="1">
    <citation type="submission" date="2013-12" db="EMBL/GenBank/DDBJ databases">
        <title>A Varibaculum cambriense genome reconstructed from a premature infant gut community with otherwise low bacterial novelty that shifts toward anaerobic metabolism during the third week of life.</title>
        <authorList>
            <person name="Brown C.T."/>
            <person name="Sharon I."/>
            <person name="Thomas B.C."/>
            <person name="Castelle C.J."/>
            <person name="Morowitz M.J."/>
            <person name="Banfield J.F."/>
        </authorList>
    </citation>
    <scope>NUCLEOTIDE SEQUENCE</scope>
</reference>
<dbReference type="EMBL" id="AZMM01009990">
    <property type="protein sequence ID" value="ETJ35648.1"/>
    <property type="molecule type" value="Genomic_DNA"/>
</dbReference>
<organism evidence="1">
    <name type="scientific">human gut metagenome</name>
    <dbReference type="NCBI Taxonomy" id="408170"/>
    <lineage>
        <taxon>unclassified sequences</taxon>
        <taxon>metagenomes</taxon>
        <taxon>organismal metagenomes</taxon>
    </lineage>
</organism>
<sequence>MLRIQNIVPKHFIYWLSKIEMNNTLHRGVSLTNLVTRDEQRILYLVHLILFRL</sequence>
<name>W1XZB2_9ZZZZ</name>
<proteinExistence type="predicted"/>
<protein>
    <submittedName>
        <fullName evidence="1">Uncharacterized protein</fullName>
    </submittedName>
</protein>
<feature type="non-terminal residue" evidence="1">
    <location>
        <position position="53"/>
    </location>
</feature>
<evidence type="ECO:0000313" key="1">
    <source>
        <dbReference type="EMBL" id="ETJ35648.1"/>
    </source>
</evidence>
<gene>
    <name evidence="1" type="ORF">Q604_UNBC09990G0001</name>
</gene>
<comment type="caution">
    <text evidence="1">The sequence shown here is derived from an EMBL/GenBank/DDBJ whole genome shotgun (WGS) entry which is preliminary data.</text>
</comment>
<dbReference type="AlphaFoldDB" id="W1XZB2"/>